<name>A0ABT2UNZ7_9BACL</name>
<dbReference type="InterPro" id="IPR013216">
    <property type="entry name" value="Methyltransf_11"/>
</dbReference>
<comment type="caution">
    <text evidence="2">The sequence shown here is derived from an EMBL/GenBank/DDBJ whole genome shotgun (WGS) entry which is preliminary data.</text>
</comment>
<evidence type="ECO:0000313" key="3">
    <source>
        <dbReference type="Proteomes" id="UP001652445"/>
    </source>
</evidence>
<feature type="domain" description="Methyltransferase type 11" evidence="1">
    <location>
        <begin position="41"/>
        <end position="130"/>
    </location>
</feature>
<dbReference type="RefSeq" id="WP_262687204.1">
    <property type="nucleotide sequence ID" value="NZ_JAOQIO010000103.1"/>
</dbReference>
<gene>
    <name evidence="2" type="ORF">OB236_30100</name>
</gene>
<keyword evidence="3" id="KW-1185">Reference proteome</keyword>
<evidence type="ECO:0000259" key="1">
    <source>
        <dbReference type="Pfam" id="PF08241"/>
    </source>
</evidence>
<evidence type="ECO:0000313" key="2">
    <source>
        <dbReference type="EMBL" id="MCU6796384.1"/>
    </source>
</evidence>
<dbReference type="Pfam" id="PF08241">
    <property type="entry name" value="Methyltransf_11"/>
    <property type="match status" value="1"/>
</dbReference>
<dbReference type="GO" id="GO:0032259">
    <property type="term" value="P:methylation"/>
    <property type="evidence" value="ECO:0007669"/>
    <property type="project" value="UniProtKB-KW"/>
</dbReference>
<sequence length="256" mass="28772">MNKQVNGKWDADHYDSNISYVSRLGKGVVGLLAPKRNERILDLGCGTGDLVQEIVQLGADCMGIDGSEEMIAQARSKYPSLRFAVADGHTFRMEESFDAVFSNAALHWMTEPERVIQSVRLALREHGRFVAEFGGKGNIGAIAQAISEVLGTWGIDADKLNPWYFPAIGTYSAQLEKHGFEVCSMEHYDRPTPLDGGVNGLRYWLDAFAGMFFVNLDPEQREEAYVRCEQLLHTQLFDGERWIADYRRLRFAATVI</sequence>
<dbReference type="Gene3D" id="3.40.50.150">
    <property type="entry name" value="Vaccinia Virus protein VP39"/>
    <property type="match status" value="1"/>
</dbReference>
<protein>
    <submittedName>
        <fullName evidence="2">Class I SAM-dependent methyltransferase</fullName>
    </submittedName>
</protein>
<proteinExistence type="predicted"/>
<dbReference type="EMBL" id="JAOQIO010000103">
    <property type="protein sequence ID" value="MCU6796384.1"/>
    <property type="molecule type" value="Genomic_DNA"/>
</dbReference>
<keyword evidence="2" id="KW-0489">Methyltransferase</keyword>
<dbReference type="PANTHER" id="PTHR43861:SF1">
    <property type="entry name" value="TRANS-ACONITATE 2-METHYLTRANSFERASE"/>
    <property type="match status" value="1"/>
</dbReference>
<organism evidence="2 3">
    <name type="scientific">Paenibacillus baimaensis</name>
    <dbReference type="NCBI Taxonomy" id="2982185"/>
    <lineage>
        <taxon>Bacteria</taxon>
        <taxon>Bacillati</taxon>
        <taxon>Bacillota</taxon>
        <taxon>Bacilli</taxon>
        <taxon>Bacillales</taxon>
        <taxon>Paenibacillaceae</taxon>
        <taxon>Paenibacillus</taxon>
    </lineage>
</organism>
<dbReference type="SUPFAM" id="SSF53335">
    <property type="entry name" value="S-adenosyl-L-methionine-dependent methyltransferases"/>
    <property type="match status" value="1"/>
</dbReference>
<accession>A0ABT2UNZ7</accession>
<dbReference type="CDD" id="cd02440">
    <property type="entry name" value="AdoMet_MTases"/>
    <property type="match status" value="1"/>
</dbReference>
<dbReference type="InterPro" id="IPR029063">
    <property type="entry name" value="SAM-dependent_MTases_sf"/>
</dbReference>
<reference evidence="2 3" key="1">
    <citation type="submission" date="2022-09" db="EMBL/GenBank/DDBJ databases">
        <authorList>
            <person name="Han X.L."/>
            <person name="Wang Q."/>
            <person name="Lu T."/>
        </authorList>
    </citation>
    <scope>NUCLEOTIDE SEQUENCE [LARGE SCALE GENOMIC DNA]</scope>
    <source>
        <strain evidence="2 3">WQ 127069</strain>
    </source>
</reference>
<keyword evidence="2" id="KW-0808">Transferase</keyword>
<dbReference type="PANTHER" id="PTHR43861">
    <property type="entry name" value="TRANS-ACONITATE 2-METHYLTRANSFERASE-RELATED"/>
    <property type="match status" value="1"/>
</dbReference>
<dbReference type="GO" id="GO:0008168">
    <property type="term" value="F:methyltransferase activity"/>
    <property type="evidence" value="ECO:0007669"/>
    <property type="project" value="UniProtKB-KW"/>
</dbReference>
<dbReference type="Proteomes" id="UP001652445">
    <property type="component" value="Unassembled WGS sequence"/>
</dbReference>